<dbReference type="AlphaFoldDB" id="A0A100JMY0"/>
<proteinExistence type="predicted"/>
<feature type="region of interest" description="Disordered" evidence="1">
    <location>
        <begin position="26"/>
        <end position="69"/>
    </location>
</feature>
<reference evidence="2 3" key="2">
    <citation type="journal article" date="2016" name="Genome Announc.">
        <title>Draft Genome Sequences of Streptomyces scabiei S58, Streptomyces turgidiscabies T45, and Streptomyces acidiscabies a10, the Pathogens of Potato Common Scab, Isolated in Japan.</title>
        <authorList>
            <person name="Tomihama T."/>
            <person name="Nishi Y."/>
            <person name="Sakai M."/>
            <person name="Ikenaga M."/>
            <person name="Okubo T."/>
            <person name="Ikeda S."/>
        </authorList>
    </citation>
    <scope>NUCLEOTIDE SEQUENCE [LARGE SCALE GENOMIC DNA]</scope>
    <source>
        <strain evidence="2 3">S58</strain>
    </source>
</reference>
<accession>A0A100JMY0</accession>
<comment type="caution">
    <text evidence="2">The sequence shown here is derived from an EMBL/GenBank/DDBJ whole genome shotgun (WGS) entry which is preliminary data.</text>
</comment>
<evidence type="ECO:0000256" key="1">
    <source>
        <dbReference type="SAM" id="MobiDB-lite"/>
    </source>
</evidence>
<reference evidence="3" key="1">
    <citation type="submission" date="2015-11" db="EMBL/GenBank/DDBJ databases">
        <authorList>
            <consortium name="Cross-ministerial Strategic Innovation Promotion Program (SIP) consortium"/>
            <person name="Tomihama T."/>
            <person name="Ikenaga M."/>
            <person name="Sakai M."/>
            <person name="Okubo T."/>
            <person name="Ikeda S."/>
        </authorList>
    </citation>
    <scope>NUCLEOTIDE SEQUENCE [LARGE SCALE GENOMIC DNA]</scope>
    <source>
        <strain evidence="3">S58</strain>
    </source>
</reference>
<protein>
    <submittedName>
        <fullName evidence="2">Uncharacterized protein</fullName>
    </submittedName>
</protein>
<evidence type="ECO:0000313" key="2">
    <source>
        <dbReference type="EMBL" id="GAQ62477.1"/>
    </source>
</evidence>
<dbReference type="PROSITE" id="PS51318">
    <property type="entry name" value="TAT"/>
    <property type="match status" value="1"/>
</dbReference>
<dbReference type="Proteomes" id="UP000067448">
    <property type="component" value="Unassembled WGS sequence"/>
</dbReference>
<sequence length="128" mass="12825">MSGLSRRSLLGYSGSAAAGVALSTNGTTQEATAVSAETATGADTDTDTDSRPAAAADFPDGTRFSGTVRMPGTEMTELTVGFSVGTTEAPAAQRITALDVAEALNTLAAARGWPPVTFYGTPAPAPLN</sequence>
<dbReference type="InterPro" id="IPR006311">
    <property type="entry name" value="TAT_signal"/>
</dbReference>
<organism evidence="2 3">
    <name type="scientific">Streptomyces scabiei</name>
    <dbReference type="NCBI Taxonomy" id="1930"/>
    <lineage>
        <taxon>Bacteria</taxon>
        <taxon>Bacillati</taxon>
        <taxon>Actinomycetota</taxon>
        <taxon>Actinomycetes</taxon>
        <taxon>Kitasatosporales</taxon>
        <taxon>Streptomycetaceae</taxon>
        <taxon>Streptomyces</taxon>
    </lineage>
</organism>
<dbReference type="RefSeq" id="WP_063889278.1">
    <property type="nucleotide sequence ID" value="NZ_BCMM01000011.1"/>
</dbReference>
<reference evidence="3" key="3">
    <citation type="submission" date="2016-02" db="EMBL/GenBank/DDBJ databases">
        <title>Draft genome of pathogenic Streptomyces sp. in Japan.</title>
        <authorList>
            <person name="Tomihama T."/>
            <person name="Ikenaga M."/>
            <person name="Sakai M."/>
            <person name="Okubo T."/>
            <person name="Ikeda S."/>
        </authorList>
    </citation>
    <scope>NUCLEOTIDE SEQUENCE [LARGE SCALE GENOMIC DNA]</scope>
    <source>
        <strain evidence="3">S58</strain>
    </source>
</reference>
<dbReference type="InterPro" id="IPR019546">
    <property type="entry name" value="TAT_signal_bac_arc"/>
</dbReference>
<feature type="compositionally biased region" description="Polar residues" evidence="1">
    <location>
        <begin position="26"/>
        <end position="37"/>
    </location>
</feature>
<dbReference type="NCBIfam" id="TIGR01409">
    <property type="entry name" value="TAT_signal_seq"/>
    <property type="match status" value="1"/>
</dbReference>
<gene>
    <name evidence="2" type="ORF">SsS58_02844</name>
</gene>
<evidence type="ECO:0000313" key="3">
    <source>
        <dbReference type="Proteomes" id="UP000067448"/>
    </source>
</evidence>
<dbReference type="EMBL" id="BCMM01000011">
    <property type="protein sequence ID" value="GAQ62477.1"/>
    <property type="molecule type" value="Genomic_DNA"/>
</dbReference>
<dbReference type="OrthoDB" id="4336337at2"/>
<name>A0A100JMY0_STRSC</name>